<protein>
    <submittedName>
        <fullName evidence="2">DhnA family fructose-bisphosphate aldolase class Ia</fullName>
    </submittedName>
</protein>
<dbReference type="InterPro" id="IPR041720">
    <property type="entry name" value="FbaB-like"/>
</dbReference>
<dbReference type="AlphaFoldDB" id="A0A7X0F7R0"/>
<dbReference type="GO" id="GO:0004332">
    <property type="term" value="F:fructose-bisphosphate aldolase activity"/>
    <property type="evidence" value="ECO:0007669"/>
    <property type="project" value="InterPro"/>
</dbReference>
<dbReference type="InterPro" id="IPR013785">
    <property type="entry name" value="Aldolase_TIM"/>
</dbReference>
<feature type="compositionally biased region" description="Basic and acidic residues" evidence="1">
    <location>
        <begin position="1"/>
        <end position="11"/>
    </location>
</feature>
<evidence type="ECO:0000313" key="2">
    <source>
        <dbReference type="EMBL" id="MBB6354575.1"/>
    </source>
</evidence>
<dbReference type="SMART" id="SM01133">
    <property type="entry name" value="DeoC"/>
    <property type="match status" value="1"/>
</dbReference>
<accession>A0A7X0F7R0</accession>
<dbReference type="PIRSF" id="PIRSF038992">
    <property type="entry name" value="Aldolase_Ia"/>
    <property type="match status" value="1"/>
</dbReference>
<dbReference type="InterPro" id="IPR002915">
    <property type="entry name" value="DeoC/FbaB/LacD_aldolase"/>
</dbReference>
<dbReference type="Gene3D" id="3.20.20.70">
    <property type="entry name" value="Aldolase class I"/>
    <property type="match status" value="1"/>
</dbReference>
<dbReference type="PANTHER" id="PTHR47916:SF1">
    <property type="entry name" value="3-HYDROXY-5-PHOSPHONOOXYPENTANE-2,4-DIONE THIOLASE"/>
    <property type="match status" value="1"/>
</dbReference>
<dbReference type="Pfam" id="PF01791">
    <property type="entry name" value="DeoC"/>
    <property type="match status" value="1"/>
</dbReference>
<evidence type="ECO:0000256" key="1">
    <source>
        <dbReference type="SAM" id="MobiDB-lite"/>
    </source>
</evidence>
<sequence>MNALSREDSGRQRPSVAGGNRGPGFELRMERLFSHADGRSLILGVDHPLFEGHVSGLENIPRLLSTLPENALDGLLVSPATMQAMSSMKRLATCHAMRLDTTGAFRQHGGSDIEATLVASADDIARSGADVVACFFLVNAQGHRRVADHRGHLAGIAAMCRRIGHPVMVEALAVDDDGNTVRETSQILHAARLAAELGADLLKIDAPHDVADLGDIVDAVGRPVFIRGGTPRDKVTDTLRDVEAYVARGATGLVIGRSIFQAAQPAELLKSLHRVVHGG</sequence>
<dbReference type="EMBL" id="JACHOU010000004">
    <property type="protein sequence ID" value="MBB6354575.1"/>
    <property type="molecule type" value="Genomic_DNA"/>
</dbReference>
<comment type="caution">
    <text evidence="2">The sequence shown here is derived from an EMBL/GenBank/DDBJ whole genome shotgun (WGS) entry which is preliminary data.</text>
</comment>
<evidence type="ECO:0000313" key="3">
    <source>
        <dbReference type="Proteomes" id="UP000536262"/>
    </source>
</evidence>
<keyword evidence="3" id="KW-1185">Reference proteome</keyword>
<name>A0A7X0F7R0_9HYPH</name>
<proteinExistence type="predicted"/>
<feature type="region of interest" description="Disordered" evidence="1">
    <location>
        <begin position="1"/>
        <end position="23"/>
    </location>
</feature>
<dbReference type="SUPFAM" id="SSF51569">
    <property type="entry name" value="Aldolase"/>
    <property type="match status" value="1"/>
</dbReference>
<gene>
    <name evidence="2" type="ORF">GGR00_002359</name>
</gene>
<dbReference type="InterPro" id="IPR050456">
    <property type="entry name" value="DeoC/FbaB_aldolase"/>
</dbReference>
<dbReference type="PANTHER" id="PTHR47916">
    <property type="entry name" value="FRUCTOSE-BISPHOSPHATE ALDOLASE CLASS 1"/>
    <property type="match status" value="1"/>
</dbReference>
<dbReference type="RefSeq" id="WP_082496382.1">
    <property type="nucleotide sequence ID" value="NZ_BAABEG010000001.1"/>
</dbReference>
<organism evidence="2 3">
    <name type="scientific">Aminobacter aganoensis</name>
    <dbReference type="NCBI Taxonomy" id="83264"/>
    <lineage>
        <taxon>Bacteria</taxon>
        <taxon>Pseudomonadati</taxon>
        <taxon>Pseudomonadota</taxon>
        <taxon>Alphaproteobacteria</taxon>
        <taxon>Hyphomicrobiales</taxon>
        <taxon>Phyllobacteriaceae</taxon>
        <taxon>Aminobacter</taxon>
    </lineage>
</organism>
<reference evidence="2 3" key="1">
    <citation type="submission" date="2020-08" db="EMBL/GenBank/DDBJ databases">
        <title>Genomic Encyclopedia of Type Strains, Phase IV (KMG-IV): sequencing the most valuable type-strain genomes for metagenomic binning, comparative biology and taxonomic classification.</title>
        <authorList>
            <person name="Goeker M."/>
        </authorList>
    </citation>
    <scope>NUCLEOTIDE SEQUENCE [LARGE SCALE GENOMIC DNA]</scope>
    <source>
        <strain evidence="2 3">DSM 7051</strain>
    </source>
</reference>
<dbReference type="Proteomes" id="UP000536262">
    <property type="component" value="Unassembled WGS sequence"/>
</dbReference>